<keyword evidence="1" id="KW-0004">4Fe-4S</keyword>
<gene>
    <name evidence="7" type="ordered locus">Mtc_2258</name>
</gene>
<name>H8IAY3_METCZ</name>
<evidence type="ECO:0000256" key="5">
    <source>
        <dbReference type="ARBA" id="ARBA00023014"/>
    </source>
</evidence>
<dbReference type="InterPro" id="IPR017896">
    <property type="entry name" value="4Fe4S_Fe-S-bd"/>
</dbReference>
<dbReference type="SUPFAM" id="SSF46548">
    <property type="entry name" value="alpha-helical ferredoxin"/>
    <property type="match status" value="1"/>
</dbReference>
<dbReference type="KEGG" id="mez:Mtc_2258"/>
<dbReference type="PROSITE" id="PS51379">
    <property type="entry name" value="4FE4S_FER_2"/>
    <property type="match status" value="2"/>
</dbReference>
<feature type="domain" description="4Fe-4S ferredoxin-type" evidence="6">
    <location>
        <begin position="31"/>
        <end position="60"/>
    </location>
</feature>
<evidence type="ECO:0000259" key="6">
    <source>
        <dbReference type="PROSITE" id="PS51379"/>
    </source>
</evidence>
<sequence>MSENCIKCGVCEMVCPSALSSLRALDMERSAKPPAEVTNCTTCNRCVAACPMGVPITKAIEGMRRSLSTPGYLETLHNISTYGLSVVPGIRLDVSPRRCKTAYFAGCLTNYRLRQIGEAVEYTLRFMGVEFTRIEEVCCGSPLNRIGRFDLAKGMLEKNLRQFRELGVETIITSCPGCTSTLLEYQDEFEVVHYLDVYDSLGIYNVLQKEEYRATLQYPCHLYRNVSPYMMKVAERILKRMCNYVPMEEPDRCCGAGGGVRRNDIGLARFLKQRKAADIRAVSPDVVAVVCPQCSVQLSEDFTAEDLSILVGRSIRHSA</sequence>
<keyword evidence="5" id="KW-0411">Iron-sulfur</keyword>
<evidence type="ECO:0000313" key="7">
    <source>
        <dbReference type="EMBL" id="AFD00993.1"/>
    </source>
</evidence>
<dbReference type="GO" id="GO:0046872">
    <property type="term" value="F:metal ion binding"/>
    <property type="evidence" value="ECO:0007669"/>
    <property type="project" value="UniProtKB-KW"/>
</dbReference>
<accession>H8IAY3</accession>
<dbReference type="GO" id="GO:0051539">
    <property type="term" value="F:4 iron, 4 sulfur cluster binding"/>
    <property type="evidence" value="ECO:0007669"/>
    <property type="project" value="UniProtKB-KW"/>
</dbReference>
<dbReference type="AlphaFoldDB" id="H8IAY3"/>
<dbReference type="OrthoDB" id="42878at2157"/>
<organism evidence="7 8">
    <name type="scientific">Methanocella conradii (strain DSM 24694 / JCM 17849 / CGMCC 1.5162 / HZ254)</name>
    <dbReference type="NCBI Taxonomy" id="1041930"/>
    <lineage>
        <taxon>Archaea</taxon>
        <taxon>Methanobacteriati</taxon>
        <taxon>Methanobacteriota</taxon>
        <taxon>Stenosarchaea group</taxon>
        <taxon>Methanomicrobia</taxon>
        <taxon>Methanocellales</taxon>
        <taxon>Methanocellaceae</taxon>
        <taxon>Methanocella</taxon>
    </lineage>
</organism>
<dbReference type="PANTHER" id="PTHR32479">
    <property type="entry name" value="GLYCOLATE OXIDASE IRON-SULFUR SUBUNIT"/>
    <property type="match status" value="1"/>
</dbReference>
<dbReference type="InterPro" id="IPR017900">
    <property type="entry name" value="4Fe4S_Fe_S_CS"/>
</dbReference>
<evidence type="ECO:0000256" key="2">
    <source>
        <dbReference type="ARBA" id="ARBA00022723"/>
    </source>
</evidence>
<reference evidence="7 8" key="1">
    <citation type="journal article" date="2012" name="J. Bacteriol.">
        <title>Complete genome sequence of a thermophilic methanogen, Methanocella conradii HZ254, isolated from Chinese rice field soil.</title>
        <authorList>
            <person name="Lu Z."/>
            <person name="Lu Y."/>
        </authorList>
    </citation>
    <scope>NUCLEOTIDE SEQUENCE [LARGE SCALE GENOMIC DNA]</scope>
    <source>
        <strain evidence="8">DSM 24694 / JCM 17849 / CGMCC 1.5162 / HZ254</strain>
    </source>
</reference>
<keyword evidence="8" id="KW-1185">Reference proteome</keyword>
<dbReference type="Proteomes" id="UP000005233">
    <property type="component" value="Chromosome"/>
</dbReference>
<dbReference type="InterPro" id="IPR004017">
    <property type="entry name" value="Cys_rich_dom"/>
</dbReference>
<dbReference type="HOGENOM" id="CLU_023081_2_0_2"/>
<evidence type="ECO:0000256" key="4">
    <source>
        <dbReference type="ARBA" id="ARBA00023004"/>
    </source>
</evidence>
<keyword evidence="3" id="KW-0677">Repeat</keyword>
<protein>
    <submittedName>
        <fullName evidence="7">Fe-S oxidoreductase (HdrD-like)</fullName>
    </submittedName>
</protein>
<dbReference type="PROSITE" id="PS00198">
    <property type="entry name" value="4FE4S_FER_1"/>
    <property type="match status" value="1"/>
</dbReference>
<feature type="domain" description="4Fe-4S ferredoxin-type" evidence="6">
    <location>
        <begin position="1"/>
        <end position="25"/>
    </location>
</feature>
<evidence type="ECO:0000313" key="8">
    <source>
        <dbReference type="Proteomes" id="UP000005233"/>
    </source>
</evidence>
<keyword evidence="2" id="KW-0479">Metal-binding</keyword>
<dbReference type="Pfam" id="PF02754">
    <property type="entry name" value="CCG"/>
    <property type="match status" value="2"/>
</dbReference>
<evidence type="ECO:0000256" key="3">
    <source>
        <dbReference type="ARBA" id="ARBA00022737"/>
    </source>
</evidence>
<dbReference type="eggNOG" id="arCOG00333">
    <property type="taxonomic scope" value="Archaea"/>
</dbReference>
<proteinExistence type="predicted"/>
<keyword evidence="4" id="KW-0408">Iron</keyword>
<dbReference type="Gene3D" id="3.30.70.20">
    <property type="match status" value="1"/>
</dbReference>
<dbReference type="Pfam" id="PF13187">
    <property type="entry name" value="Fer4_9"/>
    <property type="match status" value="1"/>
</dbReference>
<dbReference type="STRING" id="1041930.Mtc_2258"/>
<dbReference type="GO" id="GO:0016491">
    <property type="term" value="F:oxidoreductase activity"/>
    <property type="evidence" value="ECO:0007669"/>
    <property type="project" value="UniProtKB-ARBA"/>
</dbReference>
<dbReference type="PANTHER" id="PTHR32479:SF19">
    <property type="entry name" value="ANAEROBIC GLYCEROL-3-PHOSPHATE DEHYDROGENASE SUBUNIT C"/>
    <property type="match status" value="1"/>
</dbReference>
<evidence type="ECO:0000256" key="1">
    <source>
        <dbReference type="ARBA" id="ARBA00022485"/>
    </source>
</evidence>
<dbReference type="EMBL" id="CP003243">
    <property type="protein sequence ID" value="AFD00993.1"/>
    <property type="molecule type" value="Genomic_DNA"/>
</dbReference>